<evidence type="ECO:0000313" key="2">
    <source>
        <dbReference type="Proteomes" id="UP000823849"/>
    </source>
</evidence>
<accession>A0A9D2NBX4</accession>
<dbReference type="AlphaFoldDB" id="A0A9D2NBX4"/>
<name>A0A9D2NBX4_9FIRM</name>
<organism evidence="1 2">
    <name type="scientific">Candidatus Fusicatenibacter intestinigallinarum</name>
    <dbReference type="NCBI Taxonomy" id="2838598"/>
    <lineage>
        <taxon>Bacteria</taxon>
        <taxon>Bacillati</taxon>
        <taxon>Bacillota</taxon>
        <taxon>Clostridia</taxon>
        <taxon>Lachnospirales</taxon>
        <taxon>Lachnospiraceae</taxon>
        <taxon>Fusicatenibacter</taxon>
    </lineage>
</organism>
<evidence type="ECO:0008006" key="3">
    <source>
        <dbReference type="Google" id="ProtNLM"/>
    </source>
</evidence>
<dbReference type="Proteomes" id="UP000823849">
    <property type="component" value="Unassembled WGS sequence"/>
</dbReference>
<reference evidence="1" key="1">
    <citation type="journal article" date="2021" name="PeerJ">
        <title>Extensive microbial diversity within the chicken gut microbiome revealed by metagenomics and culture.</title>
        <authorList>
            <person name="Gilroy R."/>
            <person name="Ravi A."/>
            <person name="Getino M."/>
            <person name="Pursley I."/>
            <person name="Horton D.L."/>
            <person name="Alikhan N.F."/>
            <person name="Baker D."/>
            <person name="Gharbi K."/>
            <person name="Hall N."/>
            <person name="Watson M."/>
            <person name="Adriaenssens E.M."/>
            <person name="Foster-Nyarko E."/>
            <person name="Jarju S."/>
            <person name="Secka A."/>
            <person name="Antonio M."/>
            <person name="Oren A."/>
            <person name="Chaudhuri R.R."/>
            <person name="La Ragione R."/>
            <person name="Hildebrand F."/>
            <person name="Pallen M.J."/>
        </authorList>
    </citation>
    <scope>NUCLEOTIDE SEQUENCE</scope>
    <source>
        <strain evidence="1">CHK185-5351</strain>
    </source>
</reference>
<dbReference type="EMBL" id="DWWU01000034">
    <property type="protein sequence ID" value="HJC15738.1"/>
    <property type="molecule type" value="Genomic_DNA"/>
</dbReference>
<comment type="caution">
    <text evidence="1">The sequence shown here is derived from an EMBL/GenBank/DDBJ whole genome shotgun (WGS) entry which is preliminary data.</text>
</comment>
<reference evidence="1" key="2">
    <citation type="submission" date="2021-04" db="EMBL/GenBank/DDBJ databases">
        <authorList>
            <person name="Gilroy R."/>
        </authorList>
    </citation>
    <scope>NUCLEOTIDE SEQUENCE</scope>
    <source>
        <strain evidence="1">CHK185-5351</strain>
    </source>
</reference>
<gene>
    <name evidence="1" type="ORF">H9705_07935</name>
</gene>
<proteinExistence type="predicted"/>
<evidence type="ECO:0000313" key="1">
    <source>
        <dbReference type="EMBL" id="HJC15738.1"/>
    </source>
</evidence>
<protein>
    <recommendedName>
        <fullName evidence="3">Alternate signal-mediated exported protein, CPF_0494 family</fullName>
    </recommendedName>
</protein>
<sequence length="262" mass="28774">MRRPEQKTGRSQSRKVTAFLLAAALVLLAASGIGSSRAALTYFSENYTTEYAMYDIGVTLVETSASGTKDISSRDYTGSGDVWDETQGELLENMLDETGGKLQLGRNYREELAVKNSGNIDEYVRVRIYRYWTREDGSKELGLAPDLIDLNLTGNGWILDENASTEERTVLYWPRILTVGETTAALSDTLRIDRSIASKVTTETTVEDGVTRTVTTFNYDGAMFHLEAEVDAVQTHNAQDAVKSAWGVDVNVGSDGTLSLAQ</sequence>